<reference evidence="1" key="1">
    <citation type="journal article" date="2021" name="Proc. Natl. Acad. Sci. U.S.A.">
        <title>A Catalog of Tens of Thousands of Viruses from Human Metagenomes Reveals Hidden Associations with Chronic Diseases.</title>
        <authorList>
            <person name="Tisza M.J."/>
            <person name="Buck C.B."/>
        </authorList>
    </citation>
    <scope>NUCLEOTIDE SEQUENCE</scope>
    <source>
        <strain evidence="1">CtDXu9</strain>
    </source>
</reference>
<dbReference type="EMBL" id="BK016244">
    <property type="protein sequence ID" value="DAG04509.1"/>
    <property type="molecule type" value="Genomic_DNA"/>
</dbReference>
<proteinExistence type="predicted"/>
<organism evidence="1">
    <name type="scientific">Siphoviridae sp. ctDXu9</name>
    <dbReference type="NCBI Taxonomy" id="2825387"/>
    <lineage>
        <taxon>Viruses</taxon>
        <taxon>Duplodnaviria</taxon>
        <taxon>Heunggongvirae</taxon>
        <taxon>Uroviricota</taxon>
        <taxon>Caudoviricetes</taxon>
    </lineage>
</organism>
<sequence>MIIDTKQYNFSEWDSKRRERALHIMDEHVKKYCQPSTYDYWSWHSVGSEGKKPEQIASEYKEYSEDESKFIQALWAFYISMTAKDEYAWSSDIAKAFTK</sequence>
<protein>
    <submittedName>
        <fullName evidence="1">Uncharacterized protein</fullName>
    </submittedName>
</protein>
<accession>A0A8S5VCS5</accession>
<evidence type="ECO:0000313" key="1">
    <source>
        <dbReference type="EMBL" id="DAG04509.1"/>
    </source>
</evidence>
<name>A0A8S5VCS5_9CAUD</name>